<sequence length="118" mass="12531">MHEALIPEARSEFYSHTLCRQHAVPSLHPQRRDEPDTNGPHHAADPAQPAVCLKPDIGDVVRRAAGDVAEAQGVEGGSAHTRVVGRRDARGEVADGLEAVFRGGLGAEDELLLLVGVC</sequence>
<name>A0A428QK48_9HYPO</name>
<evidence type="ECO:0000256" key="1">
    <source>
        <dbReference type="SAM" id="MobiDB-lite"/>
    </source>
</evidence>
<dbReference type="Proteomes" id="UP000287972">
    <property type="component" value="Unassembled WGS sequence"/>
</dbReference>
<dbReference type="EMBL" id="NKCL01000511">
    <property type="protein sequence ID" value="RSL65700.1"/>
    <property type="molecule type" value="Genomic_DNA"/>
</dbReference>
<gene>
    <name evidence="2" type="ORF">CEP51_012959</name>
</gene>
<dbReference type="AlphaFoldDB" id="A0A428QK48"/>
<keyword evidence="3" id="KW-1185">Reference proteome</keyword>
<evidence type="ECO:0000313" key="3">
    <source>
        <dbReference type="Proteomes" id="UP000287972"/>
    </source>
</evidence>
<feature type="region of interest" description="Disordered" evidence="1">
    <location>
        <begin position="24"/>
        <end position="50"/>
    </location>
</feature>
<proteinExistence type="predicted"/>
<accession>A0A428QK48</accession>
<comment type="caution">
    <text evidence="2">The sequence shown here is derived from an EMBL/GenBank/DDBJ whole genome shotgun (WGS) entry which is preliminary data.</text>
</comment>
<reference evidence="2 3" key="1">
    <citation type="submission" date="2017-06" db="EMBL/GenBank/DDBJ databases">
        <title>Comparative genomic analysis of Ambrosia Fusariam Clade fungi.</title>
        <authorList>
            <person name="Stajich J.E."/>
            <person name="Carrillo J."/>
            <person name="Kijimoto T."/>
            <person name="Eskalen A."/>
            <person name="O'Donnell K."/>
            <person name="Kasson M."/>
        </authorList>
    </citation>
    <scope>NUCLEOTIDE SEQUENCE [LARGE SCALE GENOMIC DNA]</scope>
    <source>
        <strain evidence="2 3">NRRL62606</strain>
    </source>
</reference>
<evidence type="ECO:0000313" key="2">
    <source>
        <dbReference type="EMBL" id="RSL65700.1"/>
    </source>
</evidence>
<protein>
    <submittedName>
        <fullName evidence="2">Uncharacterized protein</fullName>
    </submittedName>
</protein>
<organism evidence="2 3">
    <name type="scientific">Fusarium floridanum</name>
    <dbReference type="NCBI Taxonomy" id="1325733"/>
    <lineage>
        <taxon>Eukaryota</taxon>
        <taxon>Fungi</taxon>
        <taxon>Dikarya</taxon>
        <taxon>Ascomycota</taxon>
        <taxon>Pezizomycotina</taxon>
        <taxon>Sordariomycetes</taxon>
        <taxon>Hypocreomycetidae</taxon>
        <taxon>Hypocreales</taxon>
        <taxon>Nectriaceae</taxon>
        <taxon>Fusarium</taxon>
        <taxon>Fusarium solani species complex</taxon>
    </lineage>
</organism>